<dbReference type="PaxDb" id="55529-EKX46619"/>
<dbReference type="PANTHER" id="PTHR35115:SF1">
    <property type="entry name" value="PROTEIN IN CHLOROPLAST ATPASE BIOGENESIS, CHLOROPLASTIC"/>
    <property type="match status" value="1"/>
</dbReference>
<dbReference type="InterPro" id="IPR045287">
    <property type="entry name" value="PAB"/>
</dbReference>
<dbReference type="OrthoDB" id="537706at2759"/>
<evidence type="ECO:0000313" key="1">
    <source>
        <dbReference type="EMBL" id="EKX46619.1"/>
    </source>
</evidence>
<dbReference type="RefSeq" id="XP_005833599.1">
    <property type="nucleotide sequence ID" value="XM_005833542.1"/>
</dbReference>
<gene>
    <name evidence="1" type="ORF">GUITHDRAFT_107402</name>
</gene>
<reference evidence="3" key="2">
    <citation type="submission" date="2012-11" db="EMBL/GenBank/DDBJ databases">
        <authorList>
            <person name="Kuo A."/>
            <person name="Curtis B.A."/>
            <person name="Tanifuji G."/>
            <person name="Burki F."/>
            <person name="Gruber A."/>
            <person name="Irimia M."/>
            <person name="Maruyama S."/>
            <person name="Arias M.C."/>
            <person name="Ball S.G."/>
            <person name="Gile G.H."/>
            <person name="Hirakawa Y."/>
            <person name="Hopkins J.F."/>
            <person name="Rensing S.A."/>
            <person name="Schmutz J."/>
            <person name="Symeonidi A."/>
            <person name="Elias M."/>
            <person name="Eveleigh R.J."/>
            <person name="Herman E.K."/>
            <person name="Klute M.J."/>
            <person name="Nakayama T."/>
            <person name="Obornik M."/>
            <person name="Reyes-Prieto A."/>
            <person name="Armbrust E.V."/>
            <person name="Aves S.J."/>
            <person name="Beiko R.G."/>
            <person name="Coutinho P."/>
            <person name="Dacks J.B."/>
            <person name="Durnford D.G."/>
            <person name="Fast N.M."/>
            <person name="Green B.R."/>
            <person name="Grisdale C."/>
            <person name="Hempe F."/>
            <person name="Henrissat B."/>
            <person name="Hoppner M.P."/>
            <person name="Ishida K.-I."/>
            <person name="Kim E."/>
            <person name="Koreny L."/>
            <person name="Kroth P.G."/>
            <person name="Liu Y."/>
            <person name="Malik S.-B."/>
            <person name="Maier U.G."/>
            <person name="McRose D."/>
            <person name="Mock T."/>
            <person name="Neilson J.A."/>
            <person name="Onodera N.T."/>
            <person name="Poole A.M."/>
            <person name="Pritham E.J."/>
            <person name="Richards T.A."/>
            <person name="Rocap G."/>
            <person name="Roy S.W."/>
            <person name="Sarai C."/>
            <person name="Schaack S."/>
            <person name="Shirato S."/>
            <person name="Slamovits C.H."/>
            <person name="Spencer D.F."/>
            <person name="Suzuki S."/>
            <person name="Worden A.Z."/>
            <person name="Zauner S."/>
            <person name="Barry K."/>
            <person name="Bell C."/>
            <person name="Bharti A.K."/>
            <person name="Crow J.A."/>
            <person name="Grimwood J."/>
            <person name="Kramer R."/>
            <person name="Lindquist E."/>
            <person name="Lucas S."/>
            <person name="Salamov A."/>
            <person name="McFadden G.I."/>
            <person name="Lane C.E."/>
            <person name="Keeling P.J."/>
            <person name="Gray M.W."/>
            <person name="Grigoriev I.V."/>
            <person name="Archibald J.M."/>
        </authorList>
    </citation>
    <scope>NUCLEOTIDE SEQUENCE</scope>
    <source>
        <strain evidence="3">CCMP2712</strain>
    </source>
</reference>
<protein>
    <submittedName>
        <fullName evidence="1 2">Uncharacterized protein</fullName>
    </submittedName>
</protein>
<evidence type="ECO:0000313" key="2">
    <source>
        <dbReference type="EnsemblProtists" id="EKX46619"/>
    </source>
</evidence>
<reference evidence="1 3" key="1">
    <citation type="journal article" date="2012" name="Nature">
        <title>Algal genomes reveal evolutionary mosaicism and the fate of nucleomorphs.</title>
        <authorList>
            <consortium name="DOE Joint Genome Institute"/>
            <person name="Curtis B.A."/>
            <person name="Tanifuji G."/>
            <person name="Burki F."/>
            <person name="Gruber A."/>
            <person name="Irimia M."/>
            <person name="Maruyama S."/>
            <person name="Arias M.C."/>
            <person name="Ball S.G."/>
            <person name="Gile G.H."/>
            <person name="Hirakawa Y."/>
            <person name="Hopkins J.F."/>
            <person name="Kuo A."/>
            <person name="Rensing S.A."/>
            <person name="Schmutz J."/>
            <person name="Symeonidi A."/>
            <person name="Elias M."/>
            <person name="Eveleigh R.J."/>
            <person name="Herman E.K."/>
            <person name="Klute M.J."/>
            <person name="Nakayama T."/>
            <person name="Obornik M."/>
            <person name="Reyes-Prieto A."/>
            <person name="Armbrust E.V."/>
            <person name="Aves S.J."/>
            <person name="Beiko R.G."/>
            <person name="Coutinho P."/>
            <person name="Dacks J.B."/>
            <person name="Durnford D.G."/>
            <person name="Fast N.M."/>
            <person name="Green B.R."/>
            <person name="Grisdale C.J."/>
            <person name="Hempel F."/>
            <person name="Henrissat B."/>
            <person name="Hoppner M.P."/>
            <person name="Ishida K."/>
            <person name="Kim E."/>
            <person name="Koreny L."/>
            <person name="Kroth P.G."/>
            <person name="Liu Y."/>
            <person name="Malik S.B."/>
            <person name="Maier U.G."/>
            <person name="McRose D."/>
            <person name="Mock T."/>
            <person name="Neilson J.A."/>
            <person name="Onodera N.T."/>
            <person name="Poole A.M."/>
            <person name="Pritham E.J."/>
            <person name="Richards T.A."/>
            <person name="Rocap G."/>
            <person name="Roy S.W."/>
            <person name="Sarai C."/>
            <person name="Schaack S."/>
            <person name="Shirato S."/>
            <person name="Slamovits C.H."/>
            <person name="Spencer D.F."/>
            <person name="Suzuki S."/>
            <person name="Worden A.Z."/>
            <person name="Zauner S."/>
            <person name="Barry K."/>
            <person name="Bell C."/>
            <person name="Bharti A.K."/>
            <person name="Crow J.A."/>
            <person name="Grimwood J."/>
            <person name="Kramer R."/>
            <person name="Lindquist E."/>
            <person name="Lucas S."/>
            <person name="Salamov A."/>
            <person name="McFadden G.I."/>
            <person name="Lane C.E."/>
            <person name="Keeling P.J."/>
            <person name="Gray M.W."/>
            <person name="Grigoriev I.V."/>
            <person name="Archibald J.M."/>
        </authorList>
    </citation>
    <scope>NUCLEOTIDE SEQUENCE</scope>
    <source>
        <strain evidence="1 3">CCMP2712</strain>
    </source>
</reference>
<dbReference type="EMBL" id="JH992993">
    <property type="protein sequence ID" value="EKX46619.1"/>
    <property type="molecule type" value="Genomic_DNA"/>
</dbReference>
<dbReference type="KEGG" id="gtt:GUITHDRAFT_107402"/>
<sequence length="389" mass="42490">MLVGAVTVEDAVSHQDQSPSCLALGMAMTLWMFTGGTCHVGEMYRAKDQVLESSDADTAEDVLWESGGATGNLAAFLESSANVTRCAHLSAFVQTLELHGMRRVDPMDRRHLHPLVIPVAVSPTSGSHTCMLRMPSASKGDMLPIVETTGQTGLRLVAPNTRSYLMRLAVEADESADEGKKSAVIEAANSAGELYKRGEKKEKSPSLSLTKYILSKVGAFPDLYEELALHHLERGDQTAALVAAERSAKIQHGWGSGYRFQALLYTKLGREKEAKDAAKLALMMPLWTLGEQVEEVSRQAGEADVKAFKQKIAEMSKSTRTIEMSQACHGHPLEKAKEEAMLERADDIMNEVCLGTYKGWDDVRSQLAEIYMGGGRMDLASFVQAHSER</sequence>
<name>L1JEQ2_GUITC</name>
<dbReference type="HOGENOM" id="CLU_710684_0_0_1"/>
<reference evidence="2" key="3">
    <citation type="submission" date="2015-06" db="UniProtKB">
        <authorList>
            <consortium name="EnsemblProtists"/>
        </authorList>
    </citation>
    <scope>IDENTIFICATION</scope>
</reference>
<organism evidence="1">
    <name type="scientific">Guillardia theta (strain CCMP2712)</name>
    <name type="common">Cryptophyte</name>
    <dbReference type="NCBI Taxonomy" id="905079"/>
    <lineage>
        <taxon>Eukaryota</taxon>
        <taxon>Cryptophyceae</taxon>
        <taxon>Pyrenomonadales</taxon>
        <taxon>Geminigeraceae</taxon>
        <taxon>Guillardia</taxon>
    </lineage>
</organism>
<dbReference type="eggNOG" id="ENOG502QST0">
    <property type="taxonomic scope" value="Eukaryota"/>
</dbReference>
<dbReference type="EnsemblProtists" id="EKX46619">
    <property type="protein sequence ID" value="EKX46619"/>
    <property type="gene ID" value="GUITHDRAFT_107402"/>
</dbReference>
<evidence type="ECO:0000313" key="3">
    <source>
        <dbReference type="Proteomes" id="UP000011087"/>
    </source>
</evidence>
<proteinExistence type="predicted"/>
<accession>L1JEQ2</accession>
<dbReference type="OMA" id="NIAQWED"/>
<dbReference type="InterPro" id="IPR011990">
    <property type="entry name" value="TPR-like_helical_dom_sf"/>
</dbReference>
<dbReference type="GeneID" id="17303310"/>
<dbReference type="PANTHER" id="PTHR35115">
    <property type="entry name" value="CYCLIN DELTA-3"/>
    <property type="match status" value="1"/>
</dbReference>
<dbReference type="SUPFAM" id="SSF48452">
    <property type="entry name" value="TPR-like"/>
    <property type="match status" value="1"/>
</dbReference>
<dbReference type="Proteomes" id="UP000011087">
    <property type="component" value="Unassembled WGS sequence"/>
</dbReference>
<dbReference type="AlphaFoldDB" id="L1JEQ2"/>
<dbReference type="STRING" id="905079.L1JEQ2"/>
<dbReference type="Gene3D" id="1.25.40.10">
    <property type="entry name" value="Tetratricopeptide repeat domain"/>
    <property type="match status" value="1"/>
</dbReference>
<keyword evidence="3" id="KW-1185">Reference proteome</keyword>